<organism evidence="3 4">
    <name type="scientific">Gordonia crocea</name>
    <dbReference type="NCBI Taxonomy" id="589162"/>
    <lineage>
        <taxon>Bacteria</taxon>
        <taxon>Bacillati</taxon>
        <taxon>Actinomycetota</taxon>
        <taxon>Actinomycetes</taxon>
        <taxon>Mycobacteriales</taxon>
        <taxon>Gordoniaceae</taxon>
        <taxon>Gordonia</taxon>
    </lineage>
</organism>
<reference evidence="4" key="1">
    <citation type="submission" date="2019-06" db="EMBL/GenBank/DDBJ databases">
        <title>Gordonia isolated from sludge of a wastewater treatment plant.</title>
        <authorList>
            <person name="Tamura T."/>
            <person name="Aoyama K."/>
            <person name="Kang Y."/>
            <person name="Saito S."/>
            <person name="Akiyama N."/>
            <person name="Yazawa K."/>
            <person name="Gonoi T."/>
            <person name="Mikami Y."/>
        </authorList>
    </citation>
    <scope>NUCLEOTIDE SEQUENCE [LARGE SCALE GENOMIC DNA]</scope>
    <source>
        <strain evidence="4">NBRC 107697</strain>
    </source>
</reference>
<evidence type="ECO:0000259" key="2">
    <source>
        <dbReference type="Pfam" id="PF00440"/>
    </source>
</evidence>
<keyword evidence="1" id="KW-0238">DNA-binding</keyword>
<sequence length="215" mass="23073">MHVSSGGVRGAKKSGRKPGFDADDVVAAALAEGIDTFTMSAVADRIGVVTGAIYRLFPSRDDLVVACLDTAAATLRLPGRDDDWASVLQLWADECWRVCEDFPGLSRLLYALPTAFTRIQHVLAAYSAAIERSGRSTAQAMFALDFLGDTVIASHMGIVAMRVVDADGATGWDRVRDALADGALMQPDDSWAERGTVDVKVGFIIKGLERDWPAL</sequence>
<dbReference type="InterPro" id="IPR001647">
    <property type="entry name" value="HTH_TetR"/>
</dbReference>
<accession>A0A7M3SUF1</accession>
<dbReference type="RefSeq" id="WP_228460613.1">
    <property type="nucleotide sequence ID" value="NZ_BJOU01000001.1"/>
</dbReference>
<evidence type="ECO:0000256" key="1">
    <source>
        <dbReference type="ARBA" id="ARBA00023125"/>
    </source>
</evidence>
<evidence type="ECO:0000313" key="3">
    <source>
        <dbReference type="EMBL" id="GED96275.1"/>
    </source>
</evidence>
<dbReference type="AlphaFoldDB" id="A0A7M3SUF1"/>
<proteinExistence type="predicted"/>
<dbReference type="SUPFAM" id="SSF46689">
    <property type="entry name" value="Homeodomain-like"/>
    <property type="match status" value="1"/>
</dbReference>
<dbReference type="EMBL" id="BJOU01000001">
    <property type="protein sequence ID" value="GED96275.1"/>
    <property type="molecule type" value="Genomic_DNA"/>
</dbReference>
<name>A0A7M3SUF1_9ACTN</name>
<comment type="caution">
    <text evidence="3">The sequence shown here is derived from an EMBL/GenBank/DDBJ whole genome shotgun (WGS) entry which is preliminary data.</text>
</comment>
<dbReference type="SUPFAM" id="SSF48498">
    <property type="entry name" value="Tetracyclin repressor-like, C-terminal domain"/>
    <property type="match status" value="1"/>
</dbReference>
<dbReference type="Proteomes" id="UP000444980">
    <property type="component" value="Unassembled WGS sequence"/>
</dbReference>
<dbReference type="Gene3D" id="1.10.357.10">
    <property type="entry name" value="Tetracycline Repressor, domain 2"/>
    <property type="match status" value="1"/>
</dbReference>
<dbReference type="InterPro" id="IPR036271">
    <property type="entry name" value="Tet_transcr_reg_TetR-rel_C_sf"/>
</dbReference>
<gene>
    <name evidence="3" type="ORF">nbrc107697_03140</name>
</gene>
<evidence type="ECO:0000313" key="4">
    <source>
        <dbReference type="Proteomes" id="UP000444980"/>
    </source>
</evidence>
<feature type="domain" description="HTH tetR-type" evidence="2">
    <location>
        <begin position="32"/>
        <end position="67"/>
    </location>
</feature>
<keyword evidence="4" id="KW-1185">Reference proteome</keyword>
<dbReference type="InterPro" id="IPR009057">
    <property type="entry name" value="Homeodomain-like_sf"/>
</dbReference>
<protein>
    <recommendedName>
        <fullName evidence="2">HTH tetR-type domain-containing protein</fullName>
    </recommendedName>
</protein>
<dbReference type="GO" id="GO:0003677">
    <property type="term" value="F:DNA binding"/>
    <property type="evidence" value="ECO:0007669"/>
    <property type="project" value="UniProtKB-KW"/>
</dbReference>
<dbReference type="Pfam" id="PF00440">
    <property type="entry name" value="TetR_N"/>
    <property type="match status" value="1"/>
</dbReference>